<evidence type="ECO:0000313" key="2">
    <source>
        <dbReference type="EMBL" id="GGC22205.1"/>
    </source>
</evidence>
<accession>A0ABQ1LC09</accession>
<dbReference type="Pfam" id="PF13759">
    <property type="entry name" value="2OG-FeII_Oxy_5"/>
    <property type="match status" value="1"/>
</dbReference>
<proteinExistence type="predicted"/>
<dbReference type="Proteomes" id="UP000645462">
    <property type="component" value="Unassembled WGS sequence"/>
</dbReference>
<sequence>MAALDMTSDHSSEDREEHESKIVACNSNSVLGTRPVNMSFPRQPGDDVFMSEVLRTLHMTDLARPQFERLWPTLLMTLTLPGADQANAVLAPMLLAEDTGAEDMTVRYLDQDIFGQSHPAIVWLRQCCHKAVLDYAAELNMSYRPEFDIQGWANVNRRGDYHNLHNHPHSWLSGTYYVQVPNQSPASRNRSDLNPGEISFFDPRPQANMNAVRDDGQFNPEYRRLPMPGELFLWPSFLHHLVHPNLVDEPRVSISFNVVLKRKVL</sequence>
<dbReference type="Gene3D" id="2.60.120.620">
    <property type="entry name" value="q2cbj1_9rhob like domain"/>
    <property type="match status" value="1"/>
</dbReference>
<dbReference type="InterPro" id="IPR012668">
    <property type="entry name" value="CHP02466"/>
</dbReference>
<evidence type="ECO:0000313" key="3">
    <source>
        <dbReference type="Proteomes" id="UP000645462"/>
    </source>
</evidence>
<keyword evidence="3" id="KW-1185">Reference proteome</keyword>
<evidence type="ECO:0000256" key="1">
    <source>
        <dbReference type="SAM" id="MobiDB-lite"/>
    </source>
</evidence>
<dbReference type="EMBL" id="BMFC01000022">
    <property type="protein sequence ID" value="GGC22205.1"/>
    <property type="molecule type" value="Genomic_DNA"/>
</dbReference>
<reference evidence="3" key="1">
    <citation type="journal article" date="2019" name="Int. J. Syst. Evol. Microbiol.">
        <title>The Global Catalogue of Microorganisms (GCM) 10K type strain sequencing project: providing services to taxonomists for standard genome sequencing and annotation.</title>
        <authorList>
            <consortium name="The Broad Institute Genomics Platform"/>
            <consortium name="The Broad Institute Genome Sequencing Center for Infectious Disease"/>
            <person name="Wu L."/>
            <person name="Ma J."/>
        </authorList>
    </citation>
    <scope>NUCLEOTIDE SEQUENCE [LARGE SCALE GENOMIC DNA]</scope>
    <source>
        <strain evidence="3">CGMCC 1.12478</strain>
    </source>
</reference>
<protein>
    <submittedName>
        <fullName evidence="2">Uncharacterized protein</fullName>
    </submittedName>
</protein>
<organism evidence="2 3">
    <name type="scientific">Marivita lacus</name>
    <dbReference type="NCBI Taxonomy" id="1323742"/>
    <lineage>
        <taxon>Bacteria</taxon>
        <taxon>Pseudomonadati</taxon>
        <taxon>Pseudomonadota</taxon>
        <taxon>Alphaproteobacteria</taxon>
        <taxon>Rhodobacterales</taxon>
        <taxon>Roseobacteraceae</taxon>
        <taxon>Marivita</taxon>
    </lineage>
</organism>
<feature type="region of interest" description="Disordered" evidence="1">
    <location>
        <begin position="1"/>
        <end position="20"/>
    </location>
</feature>
<comment type="caution">
    <text evidence="2">The sequence shown here is derived from an EMBL/GenBank/DDBJ whole genome shotgun (WGS) entry which is preliminary data.</text>
</comment>
<name>A0ABQ1LC09_9RHOB</name>
<feature type="compositionally biased region" description="Basic and acidic residues" evidence="1">
    <location>
        <begin position="7"/>
        <end position="20"/>
    </location>
</feature>
<dbReference type="NCBIfam" id="TIGR02466">
    <property type="entry name" value="TIGR02466 family protein"/>
    <property type="match status" value="1"/>
</dbReference>
<gene>
    <name evidence="2" type="ORF">GCM10011363_43460</name>
</gene>